<accession>A0A5S4YBV9</accession>
<sequence>MKRAFLTSSSGFDLIRSDLAEVVIPFTFRFVDGPLPLDELAIYVAARSGTANPGGHWSDFIGRRPQGVRERQHLSLTEFCQSYDIVELWFDSTPNDQLQLIWLLDFLRSHPEIVAKAKLRLIDFNLISQELKSIRKSLAYIPDVEVTADELETASMAWQAYAAPTPEAGVDLVDKDLSALPMLKPALIDLLAELPSPSTGLGATEMRFLELVSRGYERTNALFHLRGLRRTRVFSEWELGWLLQGLALGPRPAVAGLGDELRTIDRGNLRGRHEVYLRSRLSITEFGKAVLAGREDFSLHNPIDRWWGGTRLTNERLWRFGSVLTRA</sequence>
<protein>
    <recommendedName>
        <fullName evidence="3">DUF1835 domain-containing protein</fullName>
    </recommendedName>
</protein>
<proteinExistence type="predicted"/>
<evidence type="ECO:0000313" key="1">
    <source>
        <dbReference type="EMBL" id="TYO61498.1"/>
    </source>
</evidence>
<name>A0A5S4YBV9_9BRAD</name>
<evidence type="ECO:0000313" key="2">
    <source>
        <dbReference type="Proteomes" id="UP000324797"/>
    </source>
</evidence>
<dbReference type="Proteomes" id="UP000324797">
    <property type="component" value="Unassembled WGS sequence"/>
</dbReference>
<dbReference type="RefSeq" id="WP_148744863.1">
    <property type="nucleotide sequence ID" value="NZ_VSTH01000176.1"/>
</dbReference>
<gene>
    <name evidence="1" type="ORF">FXV83_37680</name>
</gene>
<dbReference type="AlphaFoldDB" id="A0A5S4YBV9"/>
<comment type="caution">
    <text evidence="1">The sequence shown here is derived from an EMBL/GenBank/DDBJ whole genome shotgun (WGS) entry which is preliminary data.</text>
</comment>
<reference evidence="1 2" key="1">
    <citation type="submission" date="2019-08" db="EMBL/GenBank/DDBJ databases">
        <title>Bradyrhizobium hipponensis sp. nov., a rhizobium isolated from a Lupinus angustifolius root nodule in Tunisia.</title>
        <authorList>
            <person name="Off K."/>
            <person name="Rejili M."/>
            <person name="Mars M."/>
            <person name="Brachmann A."/>
            <person name="Marin M."/>
        </authorList>
    </citation>
    <scope>NUCLEOTIDE SEQUENCE [LARGE SCALE GENOMIC DNA]</scope>
    <source>
        <strain evidence="2">aSej3</strain>
    </source>
</reference>
<organism evidence="1 2">
    <name type="scientific">Bradyrhizobium hipponense</name>
    <dbReference type="NCBI Taxonomy" id="2605638"/>
    <lineage>
        <taxon>Bacteria</taxon>
        <taxon>Pseudomonadati</taxon>
        <taxon>Pseudomonadota</taxon>
        <taxon>Alphaproteobacteria</taxon>
        <taxon>Hyphomicrobiales</taxon>
        <taxon>Nitrobacteraceae</taxon>
        <taxon>Bradyrhizobium</taxon>
    </lineage>
</organism>
<dbReference type="EMBL" id="VSTH01000176">
    <property type="protein sequence ID" value="TYO61498.1"/>
    <property type="molecule type" value="Genomic_DNA"/>
</dbReference>
<keyword evidence="2" id="KW-1185">Reference proteome</keyword>
<evidence type="ECO:0008006" key="3">
    <source>
        <dbReference type="Google" id="ProtNLM"/>
    </source>
</evidence>